<evidence type="ECO:0000313" key="1">
    <source>
        <dbReference type="EMBL" id="KAJ9115367.1"/>
    </source>
</evidence>
<sequence length="284" mass="32571">METPFRQKAMADEALGHTICKDMSAMMSMLQVTGLLGREEAEEGKAAKALESTPPEAKDCRELVRTPRIRPISDIGQVELAKADAKLHGCSPSRLANVQSSFRLHNTEIKTVGKVTYGNCISTRIESLKLAAMQRDPKQLAEVERSMMQEYGWGNTRFESLTCMMRLRYAEWHLNLPLDLSLVRLFIPKLRGANVYKKFQRYLTPSLPVSSAQSQNRNASQDAPQSTAHQSYRENRSRRDIRYPRQSPKDLRFEVYWHAPCTTLQIRPARARSMRHCRQFIRSD</sequence>
<comment type="caution">
    <text evidence="1">The sequence shown here is derived from an EMBL/GenBank/DDBJ whole genome shotgun (WGS) entry which is preliminary data.</text>
</comment>
<dbReference type="EMBL" id="JASBWV010000044">
    <property type="protein sequence ID" value="KAJ9115367.1"/>
    <property type="molecule type" value="Genomic_DNA"/>
</dbReference>
<dbReference type="Proteomes" id="UP001234202">
    <property type="component" value="Unassembled WGS sequence"/>
</dbReference>
<protein>
    <submittedName>
        <fullName evidence="1">Uncharacterized protein</fullName>
    </submittedName>
</protein>
<proteinExistence type="predicted"/>
<reference evidence="1" key="1">
    <citation type="submission" date="2023-04" db="EMBL/GenBank/DDBJ databases">
        <title>Draft Genome sequencing of Naganishia species isolated from polar environments using Oxford Nanopore Technology.</title>
        <authorList>
            <person name="Leo P."/>
            <person name="Venkateswaran K."/>
        </authorList>
    </citation>
    <scope>NUCLEOTIDE SEQUENCE</scope>
    <source>
        <strain evidence="1">DBVPG 5303</strain>
    </source>
</reference>
<accession>A0ACC2WXW6</accession>
<name>A0ACC2WXW6_9TREE</name>
<keyword evidence="2" id="KW-1185">Reference proteome</keyword>
<organism evidence="1 2">
    <name type="scientific">Naganishia onofrii</name>
    <dbReference type="NCBI Taxonomy" id="1851511"/>
    <lineage>
        <taxon>Eukaryota</taxon>
        <taxon>Fungi</taxon>
        <taxon>Dikarya</taxon>
        <taxon>Basidiomycota</taxon>
        <taxon>Agaricomycotina</taxon>
        <taxon>Tremellomycetes</taxon>
        <taxon>Filobasidiales</taxon>
        <taxon>Filobasidiaceae</taxon>
        <taxon>Naganishia</taxon>
    </lineage>
</organism>
<gene>
    <name evidence="1" type="ORF">QFC24_006982</name>
</gene>
<evidence type="ECO:0000313" key="2">
    <source>
        <dbReference type="Proteomes" id="UP001234202"/>
    </source>
</evidence>